<dbReference type="GO" id="GO:0003341">
    <property type="term" value="P:cilium movement"/>
    <property type="evidence" value="ECO:0007669"/>
    <property type="project" value="InterPro"/>
</dbReference>
<accession>A0A096LT75</accession>
<feature type="coiled-coil region" evidence="2">
    <location>
        <begin position="342"/>
        <end position="419"/>
    </location>
</feature>
<name>A0A096LT75_POEFO</name>
<dbReference type="Proteomes" id="UP000028760">
    <property type="component" value="Unassembled WGS sequence"/>
</dbReference>
<dbReference type="OMA" id="VIQEWKS"/>
<reference evidence="5" key="2">
    <citation type="submission" date="2025-08" db="UniProtKB">
        <authorList>
            <consortium name="Ensembl"/>
        </authorList>
    </citation>
    <scope>IDENTIFICATION</scope>
</reference>
<evidence type="ECO:0000313" key="6">
    <source>
        <dbReference type="Proteomes" id="UP000028760"/>
    </source>
</evidence>
<keyword evidence="1 2" id="KW-0175">Coiled coil</keyword>
<reference evidence="5" key="3">
    <citation type="submission" date="2025-09" db="UniProtKB">
        <authorList>
            <consortium name="Ensembl"/>
        </authorList>
    </citation>
    <scope>IDENTIFICATION</scope>
</reference>
<evidence type="ECO:0000256" key="2">
    <source>
        <dbReference type="SAM" id="Coils"/>
    </source>
</evidence>
<dbReference type="eggNOG" id="ENOG502QR7A">
    <property type="taxonomic scope" value="Eukaryota"/>
</dbReference>
<dbReference type="AlphaFoldDB" id="A0A096LT75"/>
<reference evidence="6" key="1">
    <citation type="submission" date="2013-10" db="EMBL/GenBank/DDBJ databases">
        <authorList>
            <person name="Schartl M."/>
            <person name="Warren W."/>
        </authorList>
    </citation>
    <scope>NUCLEOTIDE SEQUENCE [LARGE SCALE GENOMIC DNA]</scope>
    <source>
        <strain evidence="6">female</strain>
    </source>
</reference>
<evidence type="ECO:0000256" key="3">
    <source>
        <dbReference type="SAM" id="MobiDB-lite"/>
    </source>
</evidence>
<keyword evidence="6" id="KW-1185">Reference proteome</keyword>
<dbReference type="PANTHER" id="PTHR46518:SF1">
    <property type="entry name" value="OUTER DYNEIN ARM-DOCKING COMPLEX SUBUNIT 3"/>
    <property type="match status" value="1"/>
</dbReference>
<dbReference type="GO" id="GO:0036064">
    <property type="term" value="C:ciliary basal body"/>
    <property type="evidence" value="ECO:0007669"/>
    <property type="project" value="TreeGrafter"/>
</dbReference>
<dbReference type="STRING" id="48698.ENSPFOP00000022366"/>
<feature type="domain" description="ODAD1 central coiled coil region" evidence="4">
    <location>
        <begin position="171"/>
        <end position="437"/>
    </location>
</feature>
<dbReference type="EMBL" id="AYCK01001646">
    <property type="status" value="NOT_ANNOTATED_CDS"/>
    <property type="molecule type" value="Genomic_DNA"/>
</dbReference>
<organism evidence="5 6">
    <name type="scientific">Poecilia formosa</name>
    <name type="common">Amazon molly</name>
    <name type="synonym">Limia formosa</name>
    <dbReference type="NCBI Taxonomy" id="48698"/>
    <lineage>
        <taxon>Eukaryota</taxon>
        <taxon>Metazoa</taxon>
        <taxon>Chordata</taxon>
        <taxon>Craniata</taxon>
        <taxon>Vertebrata</taxon>
        <taxon>Euteleostomi</taxon>
        <taxon>Actinopterygii</taxon>
        <taxon>Neopterygii</taxon>
        <taxon>Teleostei</taxon>
        <taxon>Neoteleostei</taxon>
        <taxon>Acanthomorphata</taxon>
        <taxon>Ovalentaria</taxon>
        <taxon>Atherinomorphae</taxon>
        <taxon>Cyprinodontiformes</taxon>
        <taxon>Poeciliidae</taxon>
        <taxon>Poeciliinae</taxon>
        <taxon>Poecilia</taxon>
    </lineage>
</organism>
<dbReference type="InterPro" id="IPR049258">
    <property type="entry name" value="ODAD1_CC"/>
</dbReference>
<dbReference type="Ensembl" id="ENSPFOT00000030650.1">
    <property type="protein sequence ID" value="ENSPFOP00000022366.1"/>
    <property type="gene ID" value="ENSPFOG00000012346.2"/>
</dbReference>
<sequence length="563" mass="65643">HTVDEKLPTQATLSPNVRLSLQEQKAELQDKIQLLECEGTAFYERSQSVIKKNHEIILQLRPANQKLHKELAQVILSLRCQFRHTVMRLAATNCIKVVLQTQKAISKLGQELLFRRRRLDALAHTTLKYQQRLDELRMEEERRNQDQSRTPASAVTWEFELEEDAMASPQNFRMLENRLDKFQFKCKEAEKCRKINVKLKAQMQDEFRSYGAQIDNLEKELLKYRQELHNLEGLNMEAYISKTTTEAELHQLEEELLKEHKERESNIARLRQKADQRKVQTEKPDKKAQRTVLEADDLDSEAQQSTRIVPEEEKVNPIYEEILKNLKEATGVSDLQDVVEHFTSEKENCERLENLKKQNEEALEKLKEEKELLRQQFDKMKYSGEAKLSSEIKKLEECEQQLEVQLQRRDADAERLANNVKALGAIRAGVEHLAGKLQDISLTEVKPFKSSPTSDEFVLELLNQCGAKLWVLLEELEGKDMASVMKEIEEDEFYTTIEGRLPKTNTKVQLPYRPVKEIGKEEGEIREDELDIISRDALKRQSQLLIENNLSKKPWKKEALGKM</sequence>
<dbReference type="GO" id="GO:0097542">
    <property type="term" value="C:ciliary tip"/>
    <property type="evidence" value="ECO:0007669"/>
    <property type="project" value="TreeGrafter"/>
</dbReference>
<feature type="compositionally biased region" description="Basic and acidic residues" evidence="3">
    <location>
        <begin position="269"/>
        <end position="288"/>
    </location>
</feature>
<dbReference type="Pfam" id="PF21773">
    <property type="entry name" value="ODAD1_CC"/>
    <property type="match status" value="1"/>
</dbReference>
<evidence type="ECO:0000313" key="5">
    <source>
        <dbReference type="Ensembl" id="ENSPFOP00000022366.1"/>
    </source>
</evidence>
<feature type="region of interest" description="Disordered" evidence="3">
    <location>
        <begin position="269"/>
        <end position="289"/>
    </location>
</feature>
<dbReference type="PANTHER" id="PTHR46518">
    <property type="entry name" value="COILED-COIL DOMAIN-CONTAINING PROTEIN 151"/>
    <property type="match status" value="1"/>
</dbReference>
<protein>
    <recommendedName>
        <fullName evidence="4">ODAD1 central coiled coil region domain-containing protein</fullName>
    </recommendedName>
</protein>
<dbReference type="GO" id="GO:0035253">
    <property type="term" value="C:ciliary rootlet"/>
    <property type="evidence" value="ECO:0007669"/>
    <property type="project" value="TreeGrafter"/>
</dbReference>
<dbReference type="GO" id="GO:0036158">
    <property type="term" value="P:outer dynein arm assembly"/>
    <property type="evidence" value="ECO:0007669"/>
    <property type="project" value="InterPro"/>
</dbReference>
<dbReference type="InterPro" id="IPR033192">
    <property type="entry name" value="ODAD3"/>
</dbReference>
<dbReference type="GeneTree" id="ENSGT01030000234857"/>
<evidence type="ECO:0000259" key="4">
    <source>
        <dbReference type="Pfam" id="PF21773"/>
    </source>
</evidence>
<proteinExistence type="predicted"/>
<evidence type="ECO:0000256" key="1">
    <source>
        <dbReference type="ARBA" id="ARBA00023054"/>
    </source>
</evidence>